<dbReference type="NCBIfam" id="TIGR02532">
    <property type="entry name" value="IV_pilin_GFxxxE"/>
    <property type="match status" value="1"/>
</dbReference>
<dbReference type="Proteomes" id="UP000199648">
    <property type="component" value="Unassembled WGS sequence"/>
</dbReference>
<organism evidence="2 3">
    <name type="scientific">Thiohalomonas denitrificans</name>
    <dbReference type="NCBI Taxonomy" id="415747"/>
    <lineage>
        <taxon>Bacteria</taxon>
        <taxon>Pseudomonadati</taxon>
        <taxon>Pseudomonadota</taxon>
        <taxon>Gammaproteobacteria</taxon>
        <taxon>Thiohalomonadales</taxon>
        <taxon>Thiohalomonadaceae</taxon>
        <taxon>Thiohalomonas</taxon>
    </lineage>
</organism>
<dbReference type="STRING" id="415747.SAMN03097708_02800"/>
<gene>
    <name evidence="2" type="ORF">SAMN03097708_02800</name>
</gene>
<dbReference type="Pfam" id="PF07963">
    <property type="entry name" value="N_methyl"/>
    <property type="match status" value="1"/>
</dbReference>
<dbReference type="OrthoDB" id="9788802at2"/>
<keyword evidence="1" id="KW-1133">Transmembrane helix</keyword>
<dbReference type="SUPFAM" id="SSF54523">
    <property type="entry name" value="Pili subunits"/>
    <property type="match status" value="1"/>
</dbReference>
<proteinExistence type="predicted"/>
<feature type="transmembrane region" description="Helical" evidence="1">
    <location>
        <begin position="12"/>
        <end position="32"/>
    </location>
</feature>
<dbReference type="AlphaFoldDB" id="A0A1G5QTG3"/>
<keyword evidence="1" id="KW-0812">Transmembrane</keyword>
<evidence type="ECO:0000313" key="2">
    <source>
        <dbReference type="EMBL" id="SCZ65174.1"/>
    </source>
</evidence>
<dbReference type="EMBL" id="FMWD01000009">
    <property type="protein sequence ID" value="SCZ65174.1"/>
    <property type="molecule type" value="Genomic_DNA"/>
</dbReference>
<keyword evidence="3" id="KW-1185">Reference proteome</keyword>
<dbReference type="RefSeq" id="WP_092998397.1">
    <property type="nucleotide sequence ID" value="NZ_FMWD01000009.1"/>
</dbReference>
<sequence length="281" mass="30149">MQRREQSGFTLVEMIVSIILLGIIAGMLAPVIKTNIDAYSDTQSRSHLLDKVRVSLGRLSRELRQGTVSTTTASGSTLEFYSSTVGGRYVSFNASLPRIANADCSKKRNQSPSELERFLPGEPIGTLCVLYPGDLGGLAATKRDALIIGRDVVAVTDITAQLSAAPPASDEYDGALWKLDLNCPTPPDNDCTFSSTSTSALNTYSLADYQHRVSLDGTTLQWQRTVASADDFSAADQGILLNNVSSFTTSLDTQKGVVSVHLTVAEGSESISVSEDIYVRN</sequence>
<name>A0A1G5QTG3_9GAMM</name>
<evidence type="ECO:0000313" key="3">
    <source>
        <dbReference type="Proteomes" id="UP000199648"/>
    </source>
</evidence>
<keyword evidence="1" id="KW-0472">Membrane</keyword>
<dbReference type="PROSITE" id="PS00409">
    <property type="entry name" value="PROKAR_NTER_METHYL"/>
    <property type="match status" value="1"/>
</dbReference>
<dbReference type="InterPro" id="IPR045584">
    <property type="entry name" value="Pilin-like"/>
</dbReference>
<evidence type="ECO:0000256" key="1">
    <source>
        <dbReference type="SAM" id="Phobius"/>
    </source>
</evidence>
<reference evidence="2 3" key="1">
    <citation type="submission" date="2016-10" db="EMBL/GenBank/DDBJ databases">
        <authorList>
            <person name="de Groot N.N."/>
        </authorList>
    </citation>
    <scope>NUCLEOTIDE SEQUENCE [LARGE SCALE GENOMIC DNA]</scope>
    <source>
        <strain evidence="2 3">HLD2</strain>
    </source>
</reference>
<dbReference type="InterPro" id="IPR012902">
    <property type="entry name" value="N_methyl_site"/>
</dbReference>
<protein>
    <submittedName>
        <fullName evidence="2">Prepilin-type N-terminal cleavage/methylation domain-containing protein</fullName>
    </submittedName>
</protein>
<accession>A0A1G5QTG3</accession>